<dbReference type="AlphaFoldDB" id="A0A7D5BQ09"/>
<sequence>MRRTQQERGLEHGREKDQVFLKLIEAKAPYEERRRALLELEKRWLREAATEAEREKLRRGIAEDLVTLAYSFNRPWAEFGKWLRRVQRLGFSNLALRVHVTCLYVQALHLFPRQAREAWAMLEDTERRVSRLRRENPLREEHLEAIAHAKKVARVPSPPSMT</sequence>
<dbReference type="EMBL" id="MT520816">
    <property type="protein sequence ID" value="QKW93799.1"/>
    <property type="molecule type" value="Genomic_DNA"/>
</dbReference>
<evidence type="ECO:0000313" key="1">
    <source>
        <dbReference type="EMBL" id="QKW93799.1"/>
    </source>
</evidence>
<accession>A0A7D5BQ09</accession>
<proteinExistence type="predicted"/>
<protein>
    <submittedName>
        <fullName evidence="1">Uncharacterized protein</fullName>
    </submittedName>
</protein>
<organism evidence="1">
    <name type="scientific">Vitiosangium cumulatum</name>
    <dbReference type="NCBI Taxonomy" id="1867796"/>
    <lineage>
        <taxon>Bacteria</taxon>
        <taxon>Pseudomonadati</taxon>
        <taxon>Myxococcota</taxon>
        <taxon>Myxococcia</taxon>
        <taxon>Myxococcales</taxon>
        <taxon>Cystobacterineae</taxon>
        <taxon>Archangiaceae</taxon>
        <taxon>Vitiosangium</taxon>
    </lineage>
</organism>
<reference evidence="1" key="1">
    <citation type="journal article" date="2020" name="Molecules">
        <title>2-Hydroxysorangiadenosine: Structure and Biosynthesis of a Myxobacterial Sesquiterpene-Nucleoside.</title>
        <authorList>
            <person name="Okoth D.A."/>
            <person name="Hug J.J."/>
            <person name="Garcia R."/>
            <person name="Sproer C."/>
            <person name="Overmann J."/>
            <person name="Muller R."/>
        </authorList>
    </citation>
    <scope>NUCLEOTIDE SEQUENCE</scope>
    <source>
        <strain evidence="1">MCy10943</strain>
    </source>
</reference>
<name>A0A7D5BQ09_9BACT</name>